<evidence type="ECO:0000313" key="2">
    <source>
        <dbReference type="Proteomes" id="UP000054018"/>
    </source>
</evidence>
<sequence length="70" mass="8018">METLNFMVCDQMTWQTRILSRYIPKVHEEDSVEVVLGLVGNGVEEESLEHVGYAQIGEQHHMLAEGMWEG</sequence>
<reference evidence="1 2" key="1">
    <citation type="submission" date="2014-04" db="EMBL/GenBank/DDBJ databases">
        <authorList>
            <consortium name="DOE Joint Genome Institute"/>
            <person name="Kuo A."/>
            <person name="Kohler A."/>
            <person name="Costa M.D."/>
            <person name="Nagy L.G."/>
            <person name="Floudas D."/>
            <person name="Copeland A."/>
            <person name="Barry K.W."/>
            <person name="Cichocki N."/>
            <person name="Veneault-Fourrey C."/>
            <person name="LaButti K."/>
            <person name="Lindquist E.A."/>
            <person name="Lipzen A."/>
            <person name="Lundell T."/>
            <person name="Morin E."/>
            <person name="Murat C."/>
            <person name="Sun H."/>
            <person name="Tunlid A."/>
            <person name="Henrissat B."/>
            <person name="Grigoriev I.V."/>
            <person name="Hibbett D.S."/>
            <person name="Martin F."/>
            <person name="Nordberg H.P."/>
            <person name="Cantor M.N."/>
            <person name="Hua S.X."/>
        </authorList>
    </citation>
    <scope>NUCLEOTIDE SEQUENCE [LARGE SCALE GENOMIC DNA]</scope>
    <source>
        <strain evidence="1 2">441</strain>
    </source>
</reference>
<dbReference type="Proteomes" id="UP000054018">
    <property type="component" value="Unassembled WGS sequence"/>
</dbReference>
<dbReference type="AlphaFoldDB" id="A0A0C9YJC4"/>
<protein>
    <submittedName>
        <fullName evidence="1">Uncharacterized protein</fullName>
    </submittedName>
</protein>
<accession>A0A0C9YJC4</accession>
<proteinExistence type="predicted"/>
<evidence type="ECO:0000313" key="1">
    <source>
        <dbReference type="EMBL" id="KIK16806.1"/>
    </source>
</evidence>
<dbReference type="HOGENOM" id="CLU_2758744_0_0_1"/>
<name>A0A0C9YJC4_9AGAM</name>
<reference evidence="2" key="2">
    <citation type="submission" date="2015-01" db="EMBL/GenBank/DDBJ databases">
        <title>Evolutionary Origins and Diversification of the Mycorrhizal Mutualists.</title>
        <authorList>
            <consortium name="DOE Joint Genome Institute"/>
            <consortium name="Mycorrhizal Genomics Consortium"/>
            <person name="Kohler A."/>
            <person name="Kuo A."/>
            <person name="Nagy L.G."/>
            <person name="Floudas D."/>
            <person name="Copeland A."/>
            <person name="Barry K.W."/>
            <person name="Cichocki N."/>
            <person name="Veneault-Fourrey C."/>
            <person name="LaButti K."/>
            <person name="Lindquist E.A."/>
            <person name="Lipzen A."/>
            <person name="Lundell T."/>
            <person name="Morin E."/>
            <person name="Murat C."/>
            <person name="Riley R."/>
            <person name="Ohm R."/>
            <person name="Sun H."/>
            <person name="Tunlid A."/>
            <person name="Henrissat B."/>
            <person name="Grigoriev I.V."/>
            <person name="Hibbett D.S."/>
            <person name="Martin F."/>
        </authorList>
    </citation>
    <scope>NUCLEOTIDE SEQUENCE [LARGE SCALE GENOMIC DNA]</scope>
    <source>
        <strain evidence="2">441</strain>
    </source>
</reference>
<keyword evidence="2" id="KW-1185">Reference proteome</keyword>
<organism evidence="1 2">
    <name type="scientific">Pisolithus microcarpus 441</name>
    <dbReference type="NCBI Taxonomy" id="765257"/>
    <lineage>
        <taxon>Eukaryota</taxon>
        <taxon>Fungi</taxon>
        <taxon>Dikarya</taxon>
        <taxon>Basidiomycota</taxon>
        <taxon>Agaricomycotina</taxon>
        <taxon>Agaricomycetes</taxon>
        <taxon>Agaricomycetidae</taxon>
        <taxon>Boletales</taxon>
        <taxon>Sclerodermatineae</taxon>
        <taxon>Pisolithaceae</taxon>
        <taxon>Pisolithus</taxon>
    </lineage>
</organism>
<gene>
    <name evidence="1" type="ORF">PISMIDRAFT_15564</name>
</gene>
<dbReference type="OrthoDB" id="2693319at2759"/>
<dbReference type="EMBL" id="KN833846">
    <property type="protein sequence ID" value="KIK16806.1"/>
    <property type="molecule type" value="Genomic_DNA"/>
</dbReference>